<dbReference type="InterPro" id="IPR006175">
    <property type="entry name" value="YjgF/YER057c/UK114"/>
</dbReference>
<reference evidence="2 3" key="1">
    <citation type="submission" date="2015-06" db="EMBL/GenBank/DDBJ databases">
        <title>Draft genome of the ant-associated black yeast Phialophora attae CBS 131958.</title>
        <authorList>
            <person name="Moreno L.F."/>
            <person name="Stielow B.J."/>
            <person name="de Hoog S."/>
            <person name="Vicente V.A."/>
            <person name="Weiss V.A."/>
            <person name="de Vries M."/>
            <person name="Cruz L.M."/>
            <person name="Souza E.M."/>
        </authorList>
    </citation>
    <scope>NUCLEOTIDE SEQUENCE [LARGE SCALE GENOMIC DNA]</scope>
    <source>
        <strain evidence="2 3">CBS 131958</strain>
    </source>
</reference>
<dbReference type="OrthoDB" id="309640at2759"/>
<dbReference type="Gene3D" id="3.30.1330.40">
    <property type="entry name" value="RutC-like"/>
    <property type="match status" value="1"/>
</dbReference>
<evidence type="ECO:0000256" key="1">
    <source>
        <dbReference type="ARBA" id="ARBA00010552"/>
    </source>
</evidence>
<dbReference type="PROSITE" id="PS01094">
    <property type="entry name" value="UPF0076"/>
    <property type="match status" value="1"/>
</dbReference>
<comment type="caution">
    <text evidence="2">The sequence shown here is derived from an EMBL/GenBank/DDBJ whole genome shotgun (WGS) entry which is preliminary data.</text>
</comment>
<dbReference type="EMBL" id="LFJN01000008">
    <property type="protein sequence ID" value="KPI42103.1"/>
    <property type="molecule type" value="Genomic_DNA"/>
</dbReference>
<evidence type="ECO:0000313" key="2">
    <source>
        <dbReference type="EMBL" id="KPI42103.1"/>
    </source>
</evidence>
<dbReference type="GO" id="GO:0005739">
    <property type="term" value="C:mitochondrion"/>
    <property type="evidence" value="ECO:0007669"/>
    <property type="project" value="TreeGrafter"/>
</dbReference>
<sequence>MSLNGTAYVAQPDAPEPLFHYPQARLAPETPHRVLYVSGIACNRPDGTWPGVSENKNGILSLDIREQTAAALDNIDTIIKSATGGKASVKNLIEATVYIVDMGRDYVGMNEAWNEVFPTRAVAPARATIGVKQLPDPRMIVEIKGSAVVQL</sequence>
<name>A0A0N1HWN3_9EURO</name>
<dbReference type="VEuPathDB" id="FungiDB:AB675_5305"/>
<dbReference type="GeneID" id="28737389"/>
<keyword evidence="3" id="KW-1185">Reference proteome</keyword>
<evidence type="ECO:0000313" key="3">
    <source>
        <dbReference type="Proteomes" id="UP000038010"/>
    </source>
</evidence>
<dbReference type="RefSeq" id="XP_018002066.1">
    <property type="nucleotide sequence ID" value="XM_018145509.1"/>
</dbReference>
<dbReference type="PANTHER" id="PTHR11803">
    <property type="entry name" value="2-IMINOBUTANOATE/2-IMINOPROPANOATE DEAMINASE RIDA"/>
    <property type="match status" value="1"/>
</dbReference>
<dbReference type="Proteomes" id="UP000038010">
    <property type="component" value="Unassembled WGS sequence"/>
</dbReference>
<dbReference type="PANTHER" id="PTHR11803:SF48">
    <property type="entry name" value="2-AMINOMUCONATE DEAMINASE"/>
    <property type="match status" value="1"/>
</dbReference>
<dbReference type="CDD" id="cd00448">
    <property type="entry name" value="YjgF_YER057c_UK114_family"/>
    <property type="match status" value="1"/>
</dbReference>
<dbReference type="GO" id="GO:0005829">
    <property type="term" value="C:cytosol"/>
    <property type="evidence" value="ECO:0007669"/>
    <property type="project" value="TreeGrafter"/>
</dbReference>
<organism evidence="2 3">
    <name type="scientific">Cyphellophora attinorum</name>
    <dbReference type="NCBI Taxonomy" id="1664694"/>
    <lineage>
        <taxon>Eukaryota</taxon>
        <taxon>Fungi</taxon>
        <taxon>Dikarya</taxon>
        <taxon>Ascomycota</taxon>
        <taxon>Pezizomycotina</taxon>
        <taxon>Eurotiomycetes</taxon>
        <taxon>Chaetothyriomycetidae</taxon>
        <taxon>Chaetothyriales</taxon>
        <taxon>Cyphellophoraceae</taxon>
        <taxon>Cyphellophora</taxon>
    </lineage>
</organism>
<dbReference type="InterPro" id="IPR035959">
    <property type="entry name" value="RutC-like_sf"/>
</dbReference>
<dbReference type="AlphaFoldDB" id="A0A0N1HWN3"/>
<dbReference type="STRING" id="1664694.A0A0N1HWN3"/>
<proteinExistence type="inferred from homology"/>
<gene>
    <name evidence="2" type="ORF">AB675_5305</name>
</gene>
<protein>
    <recommendedName>
        <fullName evidence="4">2-aminomuconate deaminase</fullName>
    </recommendedName>
</protein>
<comment type="similarity">
    <text evidence="1">Belongs to the RutC family.</text>
</comment>
<dbReference type="InterPro" id="IPR019897">
    <property type="entry name" value="RidA_CS"/>
</dbReference>
<dbReference type="Pfam" id="PF01042">
    <property type="entry name" value="Ribonuc_L-PSP"/>
    <property type="match status" value="1"/>
</dbReference>
<evidence type="ECO:0008006" key="4">
    <source>
        <dbReference type="Google" id="ProtNLM"/>
    </source>
</evidence>
<dbReference type="GO" id="GO:0019239">
    <property type="term" value="F:deaminase activity"/>
    <property type="evidence" value="ECO:0007669"/>
    <property type="project" value="TreeGrafter"/>
</dbReference>
<dbReference type="SUPFAM" id="SSF55298">
    <property type="entry name" value="YjgF-like"/>
    <property type="match status" value="1"/>
</dbReference>
<accession>A0A0N1HWN3</accession>